<sequence>MSMSDQKKSENKYHPRVIFLQSTVEDGSNMKIPRSLFSIEEAAERFQRWISQSVGRCHRASTENSPHPDPDVLVARVRQIPDDKQVKPPIPSCLITPSLQPEKRLLLKEVGLPGAGRVSVIEQLLDEVRVTARASLSEELSLVLCVCPFDESFVQCCVTLPLNEKLFANGVSS</sequence>
<organism evidence="1 2">
    <name type="scientific">Saguinus oedipus</name>
    <name type="common">Cotton-top tamarin</name>
    <name type="synonym">Oedipomidas oedipus</name>
    <dbReference type="NCBI Taxonomy" id="9490"/>
    <lineage>
        <taxon>Eukaryota</taxon>
        <taxon>Metazoa</taxon>
        <taxon>Chordata</taxon>
        <taxon>Craniata</taxon>
        <taxon>Vertebrata</taxon>
        <taxon>Euteleostomi</taxon>
        <taxon>Mammalia</taxon>
        <taxon>Eutheria</taxon>
        <taxon>Euarchontoglires</taxon>
        <taxon>Primates</taxon>
        <taxon>Haplorrhini</taxon>
        <taxon>Platyrrhini</taxon>
        <taxon>Cebidae</taxon>
        <taxon>Callitrichinae</taxon>
        <taxon>Saguinus</taxon>
    </lineage>
</organism>
<gene>
    <name evidence="1" type="ORF">P7K49_009286</name>
</gene>
<proteinExistence type="predicted"/>
<evidence type="ECO:0000313" key="2">
    <source>
        <dbReference type="Proteomes" id="UP001266305"/>
    </source>
</evidence>
<keyword evidence="2" id="KW-1185">Reference proteome</keyword>
<dbReference type="EMBL" id="JASSZA010000005">
    <property type="protein sequence ID" value="KAK2109540.1"/>
    <property type="molecule type" value="Genomic_DNA"/>
</dbReference>
<reference evidence="1 2" key="1">
    <citation type="submission" date="2023-05" db="EMBL/GenBank/DDBJ databases">
        <title>B98-5 Cell Line De Novo Hybrid Assembly: An Optical Mapping Approach.</title>
        <authorList>
            <person name="Kananen K."/>
            <person name="Auerbach J.A."/>
            <person name="Kautto E."/>
            <person name="Blachly J.S."/>
        </authorList>
    </citation>
    <scope>NUCLEOTIDE SEQUENCE [LARGE SCALE GENOMIC DNA]</scope>
    <source>
        <strain evidence="1">B95-8</strain>
        <tissue evidence="1">Cell line</tissue>
    </source>
</reference>
<dbReference type="Proteomes" id="UP001266305">
    <property type="component" value="Unassembled WGS sequence"/>
</dbReference>
<name>A0ABQ9VK62_SAGOE</name>
<comment type="caution">
    <text evidence="1">The sequence shown here is derived from an EMBL/GenBank/DDBJ whole genome shotgun (WGS) entry which is preliminary data.</text>
</comment>
<evidence type="ECO:0000313" key="1">
    <source>
        <dbReference type="EMBL" id="KAK2109540.1"/>
    </source>
</evidence>
<protein>
    <submittedName>
        <fullName evidence="1">Uncharacterized protein</fullName>
    </submittedName>
</protein>
<accession>A0ABQ9VK62</accession>